<evidence type="ECO:0000256" key="3">
    <source>
        <dbReference type="ARBA" id="ARBA00022452"/>
    </source>
</evidence>
<keyword evidence="5" id="KW-0472">Membrane</keyword>
<organism evidence="9">
    <name type="scientific">Schizophyllum commune (strain H4-8 / FGSC 9210)</name>
    <name type="common">Split gill fungus</name>
    <dbReference type="NCBI Taxonomy" id="578458"/>
    <lineage>
        <taxon>Eukaryota</taxon>
        <taxon>Fungi</taxon>
        <taxon>Dikarya</taxon>
        <taxon>Basidiomycota</taxon>
        <taxon>Agaricomycotina</taxon>
        <taxon>Agaricomycetes</taxon>
        <taxon>Agaricomycetidae</taxon>
        <taxon>Agaricales</taxon>
        <taxon>Schizophyllaceae</taxon>
        <taxon>Schizophyllum</taxon>
    </lineage>
</organism>
<reference evidence="8 9" key="1">
    <citation type="journal article" date="2010" name="Nat. Biotechnol.">
        <title>Genome sequence of the model mushroom Schizophyllum commune.</title>
        <authorList>
            <person name="Ohm R.A."/>
            <person name="de Jong J.F."/>
            <person name="Lugones L.G."/>
            <person name="Aerts A."/>
            <person name="Kothe E."/>
            <person name="Stajich J.E."/>
            <person name="de Vries R.P."/>
            <person name="Record E."/>
            <person name="Levasseur A."/>
            <person name="Baker S.E."/>
            <person name="Bartholomew K.A."/>
            <person name="Coutinho P.M."/>
            <person name="Erdmann S."/>
            <person name="Fowler T.J."/>
            <person name="Gathman A.C."/>
            <person name="Lombard V."/>
            <person name="Henrissat B."/>
            <person name="Knabe N."/>
            <person name="Kuees U."/>
            <person name="Lilly W.W."/>
            <person name="Lindquist E."/>
            <person name="Lucas S."/>
            <person name="Magnuson J.K."/>
            <person name="Piumi F."/>
            <person name="Raudaskoski M."/>
            <person name="Salamov A."/>
            <person name="Schmutz J."/>
            <person name="Schwarze F.W.M.R."/>
            <person name="vanKuyk P.A."/>
            <person name="Horton J.S."/>
            <person name="Grigoriev I.V."/>
            <person name="Woesten H.A.B."/>
        </authorList>
    </citation>
    <scope>NUCLEOTIDE SEQUENCE [LARGE SCALE GENOMIC DNA]</scope>
    <source>
        <strain evidence="9">H4-8 / FGSC 9210</strain>
    </source>
</reference>
<dbReference type="KEGG" id="scm:SCHCO_02632036"/>
<dbReference type="OrthoDB" id="1724197at2759"/>
<protein>
    <recommendedName>
        <fullName evidence="7">Bacterial surface antigen (D15) domain-containing protein</fullName>
    </recommendedName>
</protein>
<dbReference type="GeneID" id="9591519"/>
<evidence type="ECO:0000256" key="4">
    <source>
        <dbReference type="ARBA" id="ARBA00022692"/>
    </source>
</evidence>
<evidence type="ECO:0000256" key="6">
    <source>
        <dbReference type="SAM" id="MobiDB-lite"/>
    </source>
</evidence>
<proteinExistence type="inferred from homology"/>
<evidence type="ECO:0000313" key="8">
    <source>
        <dbReference type="EMBL" id="EFI95196.1"/>
    </source>
</evidence>
<gene>
    <name evidence="8" type="ORF">SCHCODRAFT_57962</name>
</gene>
<feature type="domain" description="Bacterial surface antigen (D15)" evidence="7">
    <location>
        <begin position="175"/>
        <end position="499"/>
    </location>
</feature>
<keyword evidence="4" id="KW-0812">Transmembrane</keyword>
<dbReference type="HOGENOM" id="CLU_014798_3_1_1"/>
<keyword evidence="3" id="KW-1134">Transmembrane beta strand</keyword>
<dbReference type="InterPro" id="IPR039910">
    <property type="entry name" value="D15-like"/>
</dbReference>
<dbReference type="AlphaFoldDB" id="D8Q994"/>
<evidence type="ECO:0000256" key="5">
    <source>
        <dbReference type="ARBA" id="ARBA00023136"/>
    </source>
</evidence>
<evidence type="ECO:0000256" key="2">
    <source>
        <dbReference type="ARBA" id="ARBA00010913"/>
    </source>
</evidence>
<dbReference type="Pfam" id="PF01103">
    <property type="entry name" value="Omp85"/>
    <property type="match status" value="1"/>
</dbReference>
<dbReference type="GO" id="GO:0045040">
    <property type="term" value="P:protein insertion into mitochondrial outer membrane"/>
    <property type="evidence" value="ECO:0007669"/>
    <property type="project" value="TreeGrafter"/>
</dbReference>
<dbReference type="GO" id="GO:0005741">
    <property type="term" value="C:mitochondrial outer membrane"/>
    <property type="evidence" value="ECO:0007669"/>
    <property type="project" value="UniProtKB-SubCell"/>
</dbReference>
<dbReference type="FunCoup" id="D8Q994">
    <property type="interactions" value="429"/>
</dbReference>
<evidence type="ECO:0000259" key="7">
    <source>
        <dbReference type="Pfam" id="PF01103"/>
    </source>
</evidence>
<dbReference type="OMA" id="SGIWRQI"/>
<feature type="compositionally biased region" description="Basic and acidic residues" evidence="6">
    <location>
        <begin position="19"/>
        <end position="29"/>
    </location>
</feature>
<dbReference type="PANTHER" id="PTHR12815">
    <property type="entry name" value="SORTING AND ASSEMBLY MACHINERY SAMM50 PROTEIN FAMILY MEMBER"/>
    <property type="match status" value="1"/>
</dbReference>
<keyword evidence="9" id="KW-1185">Reference proteome</keyword>
<evidence type="ECO:0000256" key="1">
    <source>
        <dbReference type="ARBA" id="ARBA00004374"/>
    </source>
</evidence>
<dbReference type="InParanoid" id="D8Q994"/>
<dbReference type="Proteomes" id="UP000007431">
    <property type="component" value="Unassembled WGS sequence"/>
</dbReference>
<dbReference type="EMBL" id="GL377308">
    <property type="protein sequence ID" value="EFI95196.1"/>
    <property type="molecule type" value="Genomic_DNA"/>
</dbReference>
<comment type="subcellular location">
    <subcellularLocation>
        <location evidence="1">Mitochondrion outer membrane</location>
        <topology evidence="1">Multi-pass membrane protein</topology>
    </subcellularLocation>
</comment>
<comment type="similarity">
    <text evidence="2">Belongs to the SAM50/omp85 family.</text>
</comment>
<dbReference type="Gene3D" id="2.40.160.50">
    <property type="entry name" value="membrane protein fhac: a member of the omp85/tpsb transporter family"/>
    <property type="match status" value="1"/>
</dbReference>
<dbReference type="InterPro" id="IPR000184">
    <property type="entry name" value="Bac_surfAg_D15"/>
</dbReference>
<dbReference type="eggNOG" id="KOG2602">
    <property type="taxonomic scope" value="Eukaryota"/>
</dbReference>
<dbReference type="RefSeq" id="XP_003030099.1">
    <property type="nucleotide sequence ID" value="XM_003030053.1"/>
</dbReference>
<dbReference type="VEuPathDB" id="FungiDB:SCHCODRAFT_02632036"/>
<evidence type="ECO:0000313" key="9">
    <source>
        <dbReference type="Proteomes" id="UP000007431"/>
    </source>
</evidence>
<name>D8Q994_SCHCM</name>
<dbReference type="PANTHER" id="PTHR12815:SF18">
    <property type="entry name" value="SORTING AND ASSEMBLY MACHINERY COMPONENT 50 HOMOLOG"/>
    <property type="match status" value="1"/>
</dbReference>
<accession>D8Q994</accession>
<feature type="region of interest" description="Disordered" evidence="6">
    <location>
        <begin position="1"/>
        <end position="29"/>
    </location>
</feature>
<dbReference type="STRING" id="578458.D8Q994"/>
<sequence length="500" mass="54833">MGVRDLFFPLEPPLQDSSSPRDEEPSEDLKKVLQWQDERLKRRLSGMYRSEVMHLSQLVNDNLKAPLRLSSIVVEGADHTRDSFLRFLTRPHLAREHETLEDVLHTGRYLSHLLQKSDVFSHVEARLEGARDLLAGPHDVDLVLRTKERGRFFLKTATELGNNEGSASLTARVRNVFGGAEMFDANVSFGTKTRRAFTASLTAPLTPDLETSALLTAYGLQRDWTNFASCMEEQVGAKAAVRRGTPDEGAHELAYEGVVRHVGNLAPTASLAMRQSAGESSKSAVSYTYTFDSRDDRIAATRGLYAKFASEFAGLGGGDARFVKTEAEAQASRRLTDHISLSIASKTGLLYGLGNSPPLFPDKFRLGGPLSVRSFKASGMGPRDGPDHLGGDFYWSTGLSFVSDIPRKPQWPVKLHGWVNAGRLDALELDTQSQPASKPAPSLLSQLQSSFARPAVSVGLGLLYRFDPVRMELNFGVPLVASESDATRKGLQVGMGLEFL</sequence>